<sequence length="41" mass="4771">MITNLQQNCLFLVYSFERALEHRPSPTVAPRLYGLKFLSCL</sequence>
<dbReference type="Proteomes" id="UP000003327">
    <property type="component" value="Unassembled WGS sequence"/>
</dbReference>
<dbReference type="AlphaFoldDB" id="C9MRG7"/>
<accession>C9MRG7</accession>
<dbReference type="HOGENOM" id="CLU_3274811_0_0_10"/>
<proteinExistence type="predicted"/>
<evidence type="ECO:0000313" key="1">
    <source>
        <dbReference type="EMBL" id="EEX17917.1"/>
    </source>
</evidence>
<reference evidence="1 2" key="1">
    <citation type="submission" date="2009-09" db="EMBL/GenBank/DDBJ databases">
        <authorList>
            <person name="Weinstock G."/>
            <person name="Sodergren E."/>
            <person name="Clifton S."/>
            <person name="Fulton L."/>
            <person name="Fulton B."/>
            <person name="Courtney L."/>
            <person name="Fronick C."/>
            <person name="Harrison M."/>
            <person name="Strong C."/>
            <person name="Farmer C."/>
            <person name="Delahaunty K."/>
            <person name="Markovic C."/>
            <person name="Hall O."/>
            <person name="Minx P."/>
            <person name="Tomlinson C."/>
            <person name="Mitreva M."/>
            <person name="Nelson J."/>
            <person name="Hou S."/>
            <person name="Wollam A."/>
            <person name="Pepin K.H."/>
            <person name="Johnson M."/>
            <person name="Bhonagiri V."/>
            <person name="Nash W.E."/>
            <person name="Warren W."/>
            <person name="Chinwalla A."/>
            <person name="Mardis E.R."/>
            <person name="Wilson R.K."/>
        </authorList>
    </citation>
    <scope>NUCLEOTIDE SEQUENCE [LARGE SCALE GENOMIC DNA]</scope>
    <source>
        <strain evidence="1 2">F0319</strain>
    </source>
</reference>
<name>C9MRG7_9BACT</name>
<evidence type="ECO:0000313" key="2">
    <source>
        <dbReference type="Proteomes" id="UP000003327"/>
    </source>
</evidence>
<comment type="caution">
    <text evidence="1">The sequence shown here is derived from an EMBL/GenBank/DDBJ whole genome shotgun (WGS) entry which is preliminary data.</text>
</comment>
<organism evidence="1 2">
    <name type="scientific">Prevotella veroralis F0319</name>
    <dbReference type="NCBI Taxonomy" id="649761"/>
    <lineage>
        <taxon>Bacteria</taxon>
        <taxon>Pseudomonadati</taxon>
        <taxon>Bacteroidota</taxon>
        <taxon>Bacteroidia</taxon>
        <taxon>Bacteroidales</taxon>
        <taxon>Prevotellaceae</taxon>
        <taxon>Prevotella</taxon>
    </lineage>
</organism>
<gene>
    <name evidence="1" type="ORF">HMPREF0973_02219</name>
</gene>
<dbReference type="EMBL" id="ACVA01000049">
    <property type="protein sequence ID" value="EEX17917.1"/>
    <property type="molecule type" value="Genomic_DNA"/>
</dbReference>
<keyword evidence="2" id="KW-1185">Reference proteome</keyword>
<protein>
    <submittedName>
        <fullName evidence="1">Uncharacterized protein</fullName>
    </submittedName>
</protein>